<dbReference type="InterPro" id="IPR019775">
    <property type="entry name" value="WD40_repeat_CS"/>
</dbReference>
<dbReference type="InterPro" id="IPR036322">
    <property type="entry name" value="WD40_repeat_dom_sf"/>
</dbReference>
<dbReference type="InterPro" id="IPR015943">
    <property type="entry name" value="WD40/YVTN_repeat-like_dom_sf"/>
</dbReference>
<accession>A0A8C4QX53</accession>
<dbReference type="SMART" id="SM00320">
    <property type="entry name" value="WD40"/>
    <property type="match status" value="5"/>
</dbReference>
<dbReference type="OMA" id="YQRQSMQ"/>
<keyword evidence="1 3" id="KW-0853">WD repeat</keyword>
<dbReference type="PROSITE" id="PS00678">
    <property type="entry name" value="WD_REPEATS_1"/>
    <property type="match status" value="1"/>
</dbReference>
<keyword evidence="2" id="KW-0677">Repeat</keyword>
<dbReference type="AlphaFoldDB" id="A0A8C4QX53"/>
<dbReference type="Gene3D" id="2.130.10.10">
    <property type="entry name" value="YVTN repeat-like/Quinoprotein amine dehydrogenase"/>
    <property type="match status" value="2"/>
</dbReference>
<dbReference type="PANTHER" id="PTHR19854">
    <property type="entry name" value="TRANSDUCIN BETA-LIKE 3"/>
    <property type="match status" value="1"/>
</dbReference>
<dbReference type="PANTHER" id="PTHR19854:SF1">
    <property type="entry name" value="GUANINE NUCLEOTIDE-BINDING PROTEIN SUBUNIT BETA-LIKE PROTEIN 1"/>
    <property type="match status" value="1"/>
</dbReference>
<dbReference type="SUPFAM" id="SSF50978">
    <property type="entry name" value="WD40 repeat-like"/>
    <property type="match status" value="1"/>
</dbReference>
<evidence type="ECO:0000256" key="1">
    <source>
        <dbReference type="ARBA" id="ARBA00022574"/>
    </source>
</evidence>
<name>A0A8C4QX53_EPTBU</name>
<dbReference type="Pfam" id="PF00400">
    <property type="entry name" value="WD40"/>
    <property type="match status" value="2"/>
</dbReference>
<dbReference type="GeneTree" id="ENSGT00390000018606"/>
<feature type="repeat" description="WD" evidence="3">
    <location>
        <begin position="260"/>
        <end position="285"/>
    </location>
</feature>
<reference evidence="5" key="2">
    <citation type="submission" date="2025-09" db="UniProtKB">
        <authorList>
            <consortium name="Ensembl"/>
        </authorList>
    </citation>
    <scope>IDENTIFICATION</scope>
</reference>
<feature type="signal peptide" evidence="4">
    <location>
        <begin position="1"/>
        <end position="38"/>
    </location>
</feature>
<protein>
    <submittedName>
        <fullName evidence="5">Guanine nucleotide binding protein (G protein), beta polypeptide 1-like</fullName>
    </submittedName>
</protein>
<dbReference type="Ensembl" id="ENSEBUT00000022393.1">
    <property type="protein sequence ID" value="ENSEBUP00000021817.1"/>
    <property type="gene ID" value="ENSEBUG00000013454.1"/>
</dbReference>
<feature type="chain" id="PRO_5034342493" evidence="4">
    <location>
        <begin position="39"/>
        <end position="343"/>
    </location>
</feature>
<evidence type="ECO:0000313" key="5">
    <source>
        <dbReference type="Ensembl" id="ENSEBUP00000021817.1"/>
    </source>
</evidence>
<dbReference type="InterPro" id="IPR001680">
    <property type="entry name" value="WD40_rpt"/>
</dbReference>
<dbReference type="Proteomes" id="UP000694388">
    <property type="component" value="Unplaced"/>
</dbReference>
<proteinExistence type="predicted"/>
<reference evidence="5" key="1">
    <citation type="submission" date="2025-08" db="UniProtKB">
        <authorList>
            <consortium name="Ensembl"/>
        </authorList>
    </citation>
    <scope>IDENTIFICATION</scope>
</reference>
<evidence type="ECO:0000313" key="6">
    <source>
        <dbReference type="Proteomes" id="UP000694388"/>
    </source>
</evidence>
<dbReference type="PROSITE" id="PS50082">
    <property type="entry name" value="WD_REPEATS_2"/>
    <property type="match status" value="2"/>
</dbReference>
<keyword evidence="4" id="KW-0732">Signal</keyword>
<evidence type="ECO:0000256" key="2">
    <source>
        <dbReference type="ARBA" id="ARBA00022737"/>
    </source>
</evidence>
<evidence type="ECO:0000256" key="3">
    <source>
        <dbReference type="PROSITE-ProRule" id="PRU00221"/>
    </source>
</evidence>
<feature type="repeat" description="WD" evidence="3">
    <location>
        <begin position="321"/>
        <end position="343"/>
    </location>
</feature>
<evidence type="ECO:0000256" key="4">
    <source>
        <dbReference type="SAM" id="SignalP"/>
    </source>
</evidence>
<keyword evidence="6" id="KW-1185">Reference proteome</keyword>
<organism evidence="5 6">
    <name type="scientific">Eptatretus burgeri</name>
    <name type="common">Inshore hagfish</name>
    <dbReference type="NCBI Taxonomy" id="7764"/>
    <lineage>
        <taxon>Eukaryota</taxon>
        <taxon>Metazoa</taxon>
        <taxon>Chordata</taxon>
        <taxon>Craniata</taxon>
        <taxon>Vertebrata</taxon>
        <taxon>Cyclostomata</taxon>
        <taxon>Myxini</taxon>
        <taxon>Myxiniformes</taxon>
        <taxon>Myxinidae</taxon>
        <taxon>Eptatretinae</taxon>
        <taxon>Eptatretus</taxon>
    </lineage>
</organism>
<sequence length="343" mass="37969">MIPIRCSIFFLNRIQYLIHFLFLGASFVFEATVQGTYGQNCACFFRCESGQVRVWDLGSRRVQQELKAHGDKTILWLHFYDGSLFSQGRDGWVRRWSMEEGRADICASFTVEGLSFCKAALSKGMSDEVEETGCQLLAVPGKEMDEVCLYDVASGHQVGTLKSAADSSLGMVMCMQFLQISPGAGLLLLAGYESGSLCLWDIRMGQLLSRLSTGQDPIFCLAWDGLKGTCVSAGPGESLETWKLNNGKHDSSIPLPQHGVSALKIRGDGRLLAAGCWDGRIRIWSRHHYRPLASLAFHRQGLCDLDFADPSPRAAHCTGRRLLAAASRDGQLSVWDLYSDKRR</sequence>